<evidence type="ECO:0000259" key="1">
    <source>
        <dbReference type="Pfam" id="PF00248"/>
    </source>
</evidence>
<keyword evidence="3" id="KW-1185">Reference proteome</keyword>
<evidence type="ECO:0000313" key="3">
    <source>
        <dbReference type="Proteomes" id="UP000019141"/>
    </source>
</evidence>
<dbReference type="Gene3D" id="3.20.20.100">
    <property type="entry name" value="NADP-dependent oxidoreductase domain"/>
    <property type="match status" value="1"/>
</dbReference>
<dbReference type="EMBL" id="AZHW01000315">
    <property type="protein sequence ID" value="ETX00683.1"/>
    <property type="molecule type" value="Genomic_DNA"/>
</dbReference>
<dbReference type="InterPro" id="IPR053135">
    <property type="entry name" value="AKR2_Oxidoreductase"/>
</dbReference>
<sequence length="285" mass="31497">MSEKSTTGRPTRQLGKTGAMVEIVSLGGEGILRTNGQHKHAVPMIEEALHLGVRYMDTAPAYQQSQDYYGAAFKNLGAKAREQVFLASKTHRRERDQALTLLDDSLERLGTDRLDLWQLHDLRSQNDLDRLFGKGGAIEAVEQAKADGRVRFVGITGHHDPAILVEAMSRYPVDTVLCAINPADRARSPFLTSVIPEARQRNVGVIGMKIMAAGRLLRDHAATPEELIRYAASHTDTVIIGCSSIAEVRQNLAVRDTFTPMSESELAALEARIAPHAERYDTFKR</sequence>
<dbReference type="PANTHER" id="PTHR43312:SF1">
    <property type="entry name" value="NADP-DEPENDENT OXIDOREDUCTASE DOMAIN-CONTAINING PROTEIN"/>
    <property type="match status" value="1"/>
</dbReference>
<reference evidence="2 3" key="1">
    <citation type="journal article" date="2014" name="Nature">
        <title>An environmental bacterial taxon with a large and distinct metabolic repertoire.</title>
        <authorList>
            <person name="Wilson M.C."/>
            <person name="Mori T."/>
            <person name="Ruckert C."/>
            <person name="Uria A.R."/>
            <person name="Helf M.J."/>
            <person name="Takada K."/>
            <person name="Gernert C."/>
            <person name="Steffens U.A."/>
            <person name="Heycke N."/>
            <person name="Schmitt S."/>
            <person name="Rinke C."/>
            <person name="Helfrich E.J."/>
            <person name="Brachmann A.O."/>
            <person name="Gurgui C."/>
            <person name="Wakimoto T."/>
            <person name="Kracht M."/>
            <person name="Crusemann M."/>
            <person name="Hentschel U."/>
            <person name="Abe I."/>
            <person name="Matsunaga S."/>
            <person name="Kalinowski J."/>
            <person name="Takeyama H."/>
            <person name="Piel J."/>
        </authorList>
    </citation>
    <scope>NUCLEOTIDE SEQUENCE [LARGE SCALE GENOMIC DNA]</scope>
    <source>
        <strain evidence="3">TSY1</strain>
    </source>
</reference>
<dbReference type="PANTHER" id="PTHR43312">
    <property type="entry name" value="D-THREO-ALDOSE 1-DEHYDROGENASE"/>
    <property type="match status" value="1"/>
</dbReference>
<proteinExistence type="predicted"/>
<dbReference type="Pfam" id="PF00248">
    <property type="entry name" value="Aldo_ket_red"/>
    <property type="match status" value="1"/>
</dbReference>
<feature type="domain" description="NADP-dependent oxidoreductase" evidence="1">
    <location>
        <begin position="37"/>
        <end position="217"/>
    </location>
</feature>
<dbReference type="InterPro" id="IPR020471">
    <property type="entry name" value="AKR"/>
</dbReference>
<dbReference type="GO" id="GO:0016491">
    <property type="term" value="F:oxidoreductase activity"/>
    <property type="evidence" value="ECO:0007669"/>
    <property type="project" value="InterPro"/>
</dbReference>
<gene>
    <name evidence="2" type="ORF">ETSY1_10265</name>
</gene>
<dbReference type="CDD" id="cd19100">
    <property type="entry name" value="AKR_unchar"/>
    <property type="match status" value="1"/>
</dbReference>
<dbReference type="HOGENOM" id="CLU_023205_3_0_7"/>
<protein>
    <recommendedName>
        <fullName evidence="1">NADP-dependent oxidoreductase domain-containing protein</fullName>
    </recommendedName>
</protein>
<accession>W4LRS3</accession>
<dbReference type="Proteomes" id="UP000019141">
    <property type="component" value="Unassembled WGS sequence"/>
</dbReference>
<dbReference type="PRINTS" id="PR00069">
    <property type="entry name" value="ALDKETRDTASE"/>
</dbReference>
<name>W4LRS3_ENTF1</name>
<comment type="caution">
    <text evidence="2">The sequence shown here is derived from an EMBL/GenBank/DDBJ whole genome shotgun (WGS) entry which is preliminary data.</text>
</comment>
<dbReference type="AlphaFoldDB" id="W4LRS3"/>
<dbReference type="InterPro" id="IPR023210">
    <property type="entry name" value="NADP_OxRdtase_dom"/>
</dbReference>
<organism evidence="2 3">
    <name type="scientific">Entotheonella factor</name>
    <dbReference type="NCBI Taxonomy" id="1429438"/>
    <lineage>
        <taxon>Bacteria</taxon>
        <taxon>Pseudomonadati</taxon>
        <taxon>Nitrospinota/Tectimicrobiota group</taxon>
        <taxon>Candidatus Tectimicrobiota</taxon>
        <taxon>Candidatus Entotheonellia</taxon>
        <taxon>Candidatus Entotheonellales</taxon>
        <taxon>Candidatus Entotheonellaceae</taxon>
        <taxon>Candidatus Entotheonella</taxon>
    </lineage>
</organism>
<dbReference type="InterPro" id="IPR036812">
    <property type="entry name" value="NAD(P)_OxRdtase_dom_sf"/>
</dbReference>
<evidence type="ECO:0000313" key="2">
    <source>
        <dbReference type="EMBL" id="ETX00683.1"/>
    </source>
</evidence>
<dbReference type="SUPFAM" id="SSF51430">
    <property type="entry name" value="NAD(P)-linked oxidoreductase"/>
    <property type="match status" value="1"/>
</dbReference>